<gene>
    <name evidence="3" type="ORF">CR165_16265</name>
</gene>
<organism evidence="3 4">
    <name type="scientific">Teichococcus aestuarii</name>
    <dbReference type="NCBI Taxonomy" id="568898"/>
    <lineage>
        <taxon>Bacteria</taxon>
        <taxon>Pseudomonadati</taxon>
        <taxon>Pseudomonadota</taxon>
        <taxon>Alphaproteobacteria</taxon>
        <taxon>Acetobacterales</taxon>
        <taxon>Roseomonadaceae</taxon>
        <taxon>Roseomonas</taxon>
    </lineage>
</organism>
<dbReference type="AlphaFoldDB" id="A0A2U1V1Q7"/>
<name>A0A2U1V1Q7_9PROT</name>
<dbReference type="InterPro" id="IPR017969">
    <property type="entry name" value="Heavy-metal-associated_CS"/>
</dbReference>
<dbReference type="InterPro" id="IPR036163">
    <property type="entry name" value="HMA_dom_sf"/>
</dbReference>
<evidence type="ECO:0000313" key="4">
    <source>
        <dbReference type="Proteomes" id="UP000245048"/>
    </source>
</evidence>
<evidence type="ECO:0000259" key="2">
    <source>
        <dbReference type="PROSITE" id="PS50846"/>
    </source>
</evidence>
<dbReference type="RefSeq" id="WP_109517996.1">
    <property type="nucleotide sequence ID" value="NZ_JBHSCH010000057.1"/>
</dbReference>
<sequence>MTETHTLTVQGMSCGHCVRAVTEAIRAEDPKAEVAVDLAAGTVRAATGLPRARVAALVAEEGYTVTG</sequence>
<dbReference type="PROSITE" id="PS01047">
    <property type="entry name" value="HMA_1"/>
    <property type="match status" value="1"/>
</dbReference>
<dbReference type="Proteomes" id="UP000245048">
    <property type="component" value="Unassembled WGS sequence"/>
</dbReference>
<dbReference type="GO" id="GO:0046872">
    <property type="term" value="F:metal ion binding"/>
    <property type="evidence" value="ECO:0007669"/>
    <property type="project" value="UniProtKB-KW"/>
</dbReference>
<evidence type="ECO:0000313" key="3">
    <source>
        <dbReference type="EMBL" id="PWC27845.1"/>
    </source>
</evidence>
<keyword evidence="4" id="KW-1185">Reference proteome</keyword>
<protein>
    <submittedName>
        <fullName evidence="3">Heavy metal transport/detoxification protein</fullName>
    </submittedName>
</protein>
<dbReference type="OrthoDB" id="9801832at2"/>
<dbReference type="SUPFAM" id="SSF55008">
    <property type="entry name" value="HMA, heavy metal-associated domain"/>
    <property type="match status" value="1"/>
</dbReference>
<feature type="domain" description="HMA" evidence="2">
    <location>
        <begin position="3"/>
        <end position="66"/>
    </location>
</feature>
<comment type="caution">
    <text evidence="3">The sequence shown here is derived from an EMBL/GenBank/DDBJ whole genome shotgun (WGS) entry which is preliminary data.</text>
</comment>
<proteinExistence type="predicted"/>
<dbReference type="InterPro" id="IPR006121">
    <property type="entry name" value="HMA_dom"/>
</dbReference>
<reference evidence="4" key="1">
    <citation type="submission" date="2017-10" db="EMBL/GenBank/DDBJ databases">
        <authorList>
            <person name="Toshchakov S.V."/>
            <person name="Goeva M.A."/>
        </authorList>
    </citation>
    <scope>NUCLEOTIDE SEQUENCE [LARGE SCALE GENOMIC DNA]</scope>
    <source>
        <strain evidence="4">JR1/69-1-13</strain>
    </source>
</reference>
<dbReference type="Pfam" id="PF00403">
    <property type="entry name" value="HMA"/>
    <property type="match status" value="1"/>
</dbReference>
<dbReference type="EMBL" id="PDOA01000011">
    <property type="protein sequence ID" value="PWC27845.1"/>
    <property type="molecule type" value="Genomic_DNA"/>
</dbReference>
<dbReference type="CDD" id="cd00371">
    <property type="entry name" value="HMA"/>
    <property type="match status" value="1"/>
</dbReference>
<accession>A0A2U1V1Q7</accession>
<dbReference type="PROSITE" id="PS50846">
    <property type="entry name" value="HMA_2"/>
    <property type="match status" value="1"/>
</dbReference>
<dbReference type="Gene3D" id="3.30.70.100">
    <property type="match status" value="1"/>
</dbReference>
<evidence type="ECO:0000256" key="1">
    <source>
        <dbReference type="ARBA" id="ARBA00022723"/>
    </source>
</evidence>
<keyword evidence="1" id="KW-0479">Metal-binding</keyword>